<dbReference type="InterPro" id="IPR037185">
    <property type="entry name" value="EmrE-like"/>
</dbReference>
<dbReference type="Proteomes" id="UP001377804">
    <property type="component" value="Unassembled WGS sequence"/>
</dbReference>
<keyword evidence="6 8" id="KW-1133">Transmembrane helix</keyword>
<evidence type="ECO:0000256" key="8">
    <source>
        <dbReference type="SAM" id="Phobius"/>
    </source>
</evidence>
<accession>A0ABU8SJV4</accession>
<dbReference type="Pfam" id="PF06800">
    <property type="entry name" value="Sugar_transport"/>
    <property type="match status" value="1"/>
</dbReference>
<feature type="transmembrane region" description="Helical" evidence="8">
    <location>
        <begin position="236"/>
        <end position="257"/>
    </location>
</feature>
<evidence type="ECO:0000313" key="10">
    <source>
        <dbReference type="Proteomes" id="UP001377804"/>
    </source>
</evidence>
<evidence type="ECO:0000256" key="5">
    <source>
        <dbReference type="ARBA" id="ARBA00022692"/>
    </source>
</evidence>
<dbReference type="Gene3D" id="1.10.3730.20">
    <property type="match status" value="1"/>
</dbReference>
<dbReference type="RefSeq" id="WP_339970436.1">
    <property type="nucleotide sequence ID" value="NZ_JAWMWG010000005.1"/>
</dbReference>
<feature type="transmembrane region" description="Helical" evidence="8">
    <location>
        <begin position="117"/>
        <end position="135"/>
    </location>
</feature>
<reference evidence="9 10" key="1">
    <citation type="submission" date="2023-10" db="EMBL/GenBank/DDBJ databases">
        <title>Holzapfeliella saturejae sp. nov. isolated from Satureja montana flowers.</title>
        <authorList>
            <person name="Alcantara C."/>
            <person name="Zuniga M."/>
            <person name="Landete J.M."/>
            <person name="Monedero V."/>
        </authorList>
    </citation>
    <scope>NUCLEOTIDE SEQUENCE [LARGE SCALE GENOMIC DNA]</scope>
    <source>
        <strain evidence="9 10">He02</strain>
    </source>
</reference>
<comment type="similarity">
    <text evidence="2">Belongs to the GRP transporter (TC 2.A.7.5) family.</text>
</comment>
<feature type="transmembrane region" description="Helical" evidence="8">
    <location>
        <begin position="269"/>
        <end position="288"/>
    </location>
</feature>
<keyword evidence="3" id="KW-0813">Transport</keyword>
<evidence type="ECO:0000256" key="6">
    <source>
        <dbReference type="ARBA" id="ARBA00022989"/>
    </source>
</evidence>
<keyword evidence="7 8" id="KW-0472">Membrane</keyword>
<feature type="transmembrane region" description="Helical" evidence="8">
    <location>
        <begin position="179"/>
        <end position="198"/>
    </location>
</feature>
<evidence type="ECO:0000256" key="1">
    <source>
        <dbReference type="ARBA" id="ARBA00004651"/>
    </source>
</evidence>
<feature type="transmembrane region" description="Helical" evidence="8">
    <location>
        <begin position="56"/>
        <end position="74"/>
    </location>
</feature>
<keyword evidence="4 9" id="KW-0762">Sugar transport</keyword>
<gene>
    <name evidence="9" type="ORF">R4Y45_06835</name>
</gene>
<evidence type="ECO:0000256" key="3">
    <source>
        <dbReference type="ARBA" id="ARBA00022448"/>
    </source>
</evidence>
<evidence type="ECO:0000256" key="7">
    <source>
        <dbReference type="ARBA" id="ARBA00023136"/>
    </source>
</evidence>
<evidence type="ECO:0000313" key="9">
    <source>
        <dbReference type="EMBL" id="MEJ6348932.1"/>
    </source>
</evidence>
<feature type="transmembrane region" description="Helical" evidence="8">
    <location>
        <begin position="30"/>
        <end position="49"/>
    </location>
</feature>
<proteinExistence type="inferred from homology"/>
<dbReference type="SUPFAM" id="SSF103481">
    <property type="entry name" value="Multidrug resistance efflux transporter EmrE"/>
    <property type="match status" value="1"/>
</dbReference>
<protein>
    <submittedName>
        <fullName evidence="9">GRP family sugar transporter</fullName>
    </submittedName>
</protein>
<comment type="subcellular location">
    <subcellularLocation>
        <location evidence="1">Cell membrane</location>
        <topology evidence="1">Multi-pass membrane protein</topology>
    </subcellularLocation>
</comment>
<dbReference type="PANTHER" id="PTHR16119:SF17">
    <property type="entry name" value="TRANSMEMBRANE PROTEIN 144"/>
    <property type="match status" value="1"/>
</dbReference>
<sequence length="289" mass="30782">MAILIGFLPAIFWGMGPVISRIFGGKPIQQLFGMTVGQVVIGLGVYLIYRPEIQMIDFLWCFIAGAAWSLAQLAQLTSFTKINVSSAMPISTGFQLIEIPLVGVIVWNEWSGSGSKLIGFASIAVLIIGIVLSSFNEDKESQNSKNMISGIIILFFSSLGYTATATLPKIGNAGGVASVLPQTLGSVVMAAVIILFLPKKQEESYVFAKPTYKSIITGLFGGLGTLAYLTSMSMNGVATAFPMTQLNVVVATLGGVILLKERKTKKESLFTIIGLILIIGSAVMISRLS</sequence>
<dbReference type="PANTHER" id="PTHR16119">
    <property type="entry name" value="TRANSMEMBRANE PROTEIN 144"/>
    <property type="match status" value="1"/>
</dbReference>
<evidence type="ECO:0000256" key="2">
    <source>
        <dbReference type="ARBA" id="ARBA00006117"/>
    </source>
</evidence>
<evidence type="ECO:0000256" key="4">
    <source>
        <dbReference type="ARBA" id="ARBA00022597"/>
    </source>
</evidence>
<organism evidence="9 10">
    <name type="scientific">Holzapfeliella saturejae</name>
    <dbReference type="NCBI Taxonomy" id="3082953"/>
    <lineage>
        <taxon>Bacteria</taxon>
        <taxon>Bacillati</taxon>
        <taxon>Bacillota</taxon>
        <taxon>Bacilli</taxon>
        <taxon>Lactobacillales</taxon>
        <taxon>Lactobacillaceae</taxon>
        <taxon>Holzapfeliella</taxon>
    </lineage>
</organism>
<keyword evidence="10" id="KW-1185">Reference proteome</keyword>
<dbReference type="InterPro" id="IPR010651">
    <property type="entry name" value="Sugar_transport"/>
</dbReference>
<name>A0ABU8SJV4_9LACO</name>
<keyword evidence="5 8" id="KW-0812">Transmembrane</keyword>
<feature type="transmembrane region" description="Helical" evidence="8">
    <location>
        <begin position="210"/>
        <end position="230"/>
    </location>
</feature>
<comment type="caution">
    <text evidence="9">The sequence shown here is derived from an EMBL/GenBank/DDBJ whole genome shotgun (WGS) entry which is preliminary data.</text>
</comment>
<feature type="transmembrane region" description="Helical" evidence="8">
    <location>
        <begin position="147"/>
        <end position="167"/>
    </location>
</feature>
<dbReference type="EMBL" id="JAWMWG010000005">
    <property type="protein sequence ID" value="MEJ6348932.1"/>
    <property type="molecule type" value="Genomic_DNA"/>
</dbReference>